<organism evidence="18 19">
    <name type="scientific">Chironomus riparius</name>
    <dbReference type="NCBI Taxonomy" id="315576"/>
    <lineage>
        <taxon>Eukaryota</taxon>
        <taxon>Metazoa</taxon>
        <taxon>Ecdysozoa</taxon>
        <taxon>Arthropoda</taxon>
        <taxon>Hexapoda</taxon>
        <taxon>Insecta</taxon>
        <taxon>Pterygota</taxon>
        <taxon>Neoptera</taxon>
        <taxon>Endopterygota</taxon>
        <taxon>Diptera</taxon>
        <taxon>Nematocera</taxon>
        <taxon>Chironomoidea</taxon>
        <taxon>Chironomidae</taxon>
        <taxon>Chironominae</taxon>
        <taxon>Chironomus</taxon>
    </lineage>
</organism>
<dbReference type="InterPro" id="IPR003146">
    <property type="entry name" value="M14A_act_pep"/>
</dbReference>
<dbReference type="InterPro" id="IPR057247">
    <property type="entry name" value="CARBOXYPEPT_ZN_2"/>
</dbReference>
<dbReference type="AlphaFoldDB" id="A0A9N9RZU3"/>
<dbReference type="PANTHER" id="PTHR11705:SF153">
    <property type="entry name" value="ZINC CARBOXYPEPTIDASE A 1-LIKE PROTEIN"/>
    <property type="match status" value="1"/>
</dbReference>
<keyword evidence="8 16" id="KW-0732">Signal</keyword>
<dbReference type="InterPro" id="IPR000834">
    <property type="entry name" value="Peptidase_M14"/>
</dbReference>
<evidence type="ECO:0000256" key="10">
    <source>
        <dbReference type="ARBA" id="ARBA00022833"/>
    </source>
</evidence>
<accession>A0A9N9RZU3</accession>
<dbReference type="FunFam" id="3.40.630.10:FF:000040">
    <property type="entry name" value="zinc carboxypeptidase"/>
    <property type="match status" value="1"/>
</dbReference>
<dbReference type="OrthoDB" id="3626597at2759"/>
<evidence type="ECO:0000256" key="5">
    <source>
        <dbReference type="ARBA" id="ARBA00022645"/>
    </source>
</evidence>
<dbReference type="EMBL" id="OU895878">
    <property type="protein sequence ID" value="CAG9805949.1"/>
    <property type="molecule type" value="Genomic_DNA"/>
</dbReference>
<feature type="active site" description="Proton donor/acceptor" evidence="15">
    <location>
        <position position="380"/>
    </location>
</feature>
<evidence type="ECO:0000256" key="6">
    <source>
        <dbReference type="ARBA" id="ARBA00022670"/>
    </source>
</evidence>
<keyword evidence="5" id="KW-0121">Carboxypeptidase</keyword>
<comment type="cofactor">
    <cofactor evidence="1">
        <name>Zn(2+)</name>
        <dbReference type="ChEBI" id="CHEBI:29105"/>
    </cofactor>
</comment>
<keyword evidence="4" id="KW-0964">Secreted</keyword>
<evidence type="ECO:0000256" key="4">
    <source>
        <dbReference type="ARBA" id="ARBA00022525"/>
    </source>
</evidence>
<evidence type="ECO:0000256" key="9">
    <source>
        <dbReference type="ARBA" id="ARBA00022801"/>
    </source>
</evidence>
<comment type="similarity">
    <text evidence="3 15">Belongs to the peptidase M14 family.</text>
</comment>
<evidence type="ECO:0000313" key="19">
    <source>
        <dbReference type="Proteomes" id="UP001153620"/>
    </source>
</evidence>
<evidence type="ECO:0000259" key="17">
    <source>
        <dbReference type="PROSITE" id="PS52035"/>
    </source>
</evidence>
<dbReference type="GO" id="GO:0008270">
    <property type="term" value="F:zinc ion binding"/>
    <property type="evidence" value="ECO:0007669"/>
    <property type="project" value="InterPro"/>
</dbReference>
<comment type="subcellular location">
    <subcellularLocation>
        <location evidence="2">Secreted</location>
    </subcellularLocation>
</comment>
<reference evidence="18" key="1">
    <citation type="submission" date="2022-01" db="EMBL/GenBank/DDBJ databases">
        <authorList>
            <person name="King R."/>
        </authorList>
    </citation>
    <scope>NUCLEOTIDE SEQUENCE</scope>
</reference>
<evidence type="ECO:0000256" key="11">
    <source>
        <dbReference type="ARBA" id="ARBA00023049"/>
    </source>
</evidence>
<dbReference type="InterPro" id="IPR057246">
    <property type="entry name" value="CARBOXYPEPT_ZN_1"/>
</dbReference>
<dbReference type="PROSITE" id="PS00133">
    <property type="entry name" value="CARBOXYPEPT_ZN_2"/>
    <property type="match status" value="1"/>
</dbReference>
<keyword evidence="12" id="KW-1015">Disulfide bond</keyword>
<keyword evidence="11" id="KW-0482">Metalloprotease</keyword>
<dbReference type="SUPFAM" id="SSF54897">
    <property type="entry name" value="Protease propeptides/inhibitors"/>
    <property type="match status" value="1"/>
</dbReference>
<dbReference type="GO" id="GO:0004181">
    <property type="term" value="F:metallocarboxypeptidase activity"/>
    <property type="evidence" value="ECO:0007669"/>
    <property type="project" value="InterPro"/>
</dbReference>
<evidence type="ECO:0000256" key="8">
    <source>
        <dbReference type="ARBA" id="ARBA00022729"/>
    </source>
</evidence>
<dbReference type="PROSITE" id="PS00132">
    <property type="entry name" value="CARBOXYPEPT_ZN_1"/>
    <property type="match status" value="1"/>
</dbReference>
<dbReference type="GO" id="GO:0006508">
    <property type="term" value="P:proteolysis"/>
    <property type="evidence" value="ECO:0007669"/>
    <property type="project" value="UniProtKB-KW"/>
</dbReference>
<sequence length="420" mass="48791">MELREFYIFSVLFLNSILVSVNGCEKARYDNYRVYELFIANQEQLDLLKQIDEYPDGYRIIEYPGTVNKDVQLIVPPHKFADFSELVQTFQIKSRLMITNLQEVLDNEQPNLKRSSSFDWTRYWKLSEINDWLNQLVIEHPNNTELIKIGESYKGLEILGLKLNIGKVSGKKQVIFEGTMHAREWISGAVVTWMLNELITSEDPDVKELAATYEWIVIPVVNVDGYEFTWKSDRLWRKTRRPSSLLCFGADPNRNWDNFFNKGGTSLNPCSDLYAGSHPFSEPETKQYSDYIAKLPNLSAYFSFHAYSQLLMLPYGYTHELLENYDELYEIGLKALESLRSRFRTEYRLGSIANIIYVATGSSLDWVKYNLHTNVTYAYELRDRGQYGFVLPASQIIDTSLETFDSIVTIMKESKIKGII</sequence>
<feature type="signal peptide" evidence="16">
    <location>
        <begin position="1"/>
        <end position="23"/>
    </location>
</feature>
<name>A0A9N9RZU3_9DIPT</name>
<evidence type="ECO:0000256" key="7">
    <source>
        <dbReference type="ARBA" id="ARBA00022723"/>
    </source>
</evidence>
<reference evidence="18" key="2">
    <citation type="submission" date="2022-10" db="EMBL/GenBank/DDBJ databases">
        <authorList>
            <consortium name="ENA_rothamsted_submissions"/>
            <consortium name="culmorum"/>
            <person name="King R."/>
        </authorList>
    </citation>
    <scope>NUCLEOTIDE SEQUENCE</scope>
</reference>
<dbReference type="FunFam" id="3.30.70.340:FF:000002">
    <property type="entry name" value="Carboxypeptidase A"/>
    <property type="match status" value="1"/>
</dbReference>
<feature type="chain" id="PRO_5040204624" description="Zinc carboxypeptidase A 1" evidence="16">
    <location>
        <begin position="24"/>
        <end position="420"/>
    </location>
</feature>
<evidence type="ECO:0000256" key="3">
    <source>
        <dbReference type="ARBA" id="ARBA00005988"/>
    </source>
</evidence>
<dbReference type="InterPro" id="IPR036990">
    <property type="entry name" value="M14A-like_propep"/>
</dbReference>
<dbReference type="CDD" id="cd03860">
    <property type="entry name" value="M14_CP_A-B_like"/>
    <property type="match status" value="1"/>
</dbReference>
<keyword evidence="7" id="KW-0479">Metal-binding</keyword>
<dbReference type="PROSITE" id="PS52035">
    <property type="entry name" value="PEPTIDASE_M14"/>
    <property type="match status" value="1"/>
</dbReference>
<evidence type="ECO:0000256" key="13">
    <source>
        <dbReference type="ARBA" id="ARBA00057299"/>
    </source>
</evidence>
<evidence type="ECO:0000256" key="16">
    <source>
        <dbReference type="SAM" id="SignalP"/>
    </source>
</evidence>
<dbReference type="Proteomes" id="UP001153620">
    <property type="component" value="Chromosome 2"/>
</dbReference>
<dbReference type="SUPFAM" id="SSF53187">
    <property type="entry name" value="Zn-dependent exopeptidases"/>
    <property type="match status" value="1"/>
</dbReference>
<dbReference type="GO" id="GO:0005615">
    <property type="term" value="C:extracellular space"/>
    <property type="evidence" value="ECO:0007669"/>
    <property type="project" value="TreeGrafter"/>
</dbReference>
<evidence type="ECO:0000256" key="1">
    <source>
        <dbReference type="ARBA" id="ARBA00001947"/>
    </source>
</evidence>
<dbReference type="SMART" id="SM00631">
    <property type="entry name" value="Zn_pept"/>
    <property type="match status" value="1"/>
</dbReference>
<keyword evidence="6" id="KW-0645">Protease</keyword>
<gene>
    <name evidence="18" type="ORF">CHIRRI_LOCUS8815</name>
</gene>
<feature type="domain" description="Peptidase M14" evidence="17">
    <location>
        <begin position="122"/>
        <end position="414"/>
    </location>
</feature>
<protein>
    <recommendedName>
        <fullName evidence="14">Zinc carboxypeptidase A 1</fullName>
    </recommendedName>
</protein>
<dbReference type="PANTHER" id="PTHR11705">
    <property type="entry name" value="PROTEASE FAMILY M14 CARBOXYPEPTIDASE A,B"/>
    <property type="match status" value="1"/>
</dbReference>
<keyword evidence="10" id="KW-0862">Zinc</keyword>
<dbReference type="Pfam" id="PF02244">
    <property type="entry name" value="Propep_M14"/>
    <property type="match status" value="1"/>
</dbReference>
<comment type="function">
    <text evidence="13">Involved in the digestion of the blood meal.</text>
</comment>
<dbReference type="Gene3D" id="3.40.630.10">
    <property type="entry name" value="Zn peptidases"/>
    <property type="match status" value="1"/>
</dbReference>
<evidence type="ECO:0000256" key="15">
    <source>
        <dbReference type="PROSITE-ProRule" id="PRU01379"/>
    </source>
</evidence>
<keyword evidence="19" id="KW-1185">Reference proteome</keyword>
<keyword evidence="9" id="KW-0378">Hydrolase</keyword>
<evidence type="ECO:0000313" key="18">
    <source>
        <dbReference type="EMBL" id="CAG9805949.1"/>
    </source>
</evidence>
<evidence type="ECO:0000256" key="2">
    <source>
        <dbReference type="ARBA" id="ARBA00004613"/>
    </source>
</evidence>
<evidence type="ECO:0000256" key="14">
    <source>
        <dbReference type="ARBA" id="ARBA00069039"/>
    </source>
</evidence>
<proteinExistence type="inferred from homology"/>
<dbReference type="Gene3D" id="3.30.70.340">
    <property type="entry name" value="Metallocarboxypeptidase-like"/>
    <property type="match status" value="1"/>
</dbReference>
<dbReference type="PRINTS" id="PR00765">
    <property type="entry name" value="CRBOXYPTASEA"/>
</dbReference>
<evidence type="ECO:0000256" key="12">
    <source>
        <dbReference type="ARBA" id="ARBA00023157"/>
    </source>
</evidence>
<dbReference type="Pfam" id="PF00246">
    <property type="entry name" value="Peptidase_M14"/>
    <property type="match status" value="1"/>
</dbReference>